<keyword evidence="3" id="KW-1185">Reference proteome</keyword>
<protein>
    <recommendedName>
        <fullName evidence="1">RSE1/DDB1/CPSF1 second beta-propeller domain-containing protein</fullName>
    </recommendedName>
</protein>
<dbReference type="Gene3D" id="2.130.10.10">
    <property type="entry name" value="YVTN repeat-like/Quinoprotein amine dehydrogenase"/>
    <property type="match status" value="1"/>
</dbReference>
<dbReference type="PANTHER" id="PTHR10644">
    <property type="entry name" value="DNA REPAIR/RNA PROCESSING CPSF FAMILY"/>
    <property type="match status" value="1"/>
</dbReference>
<reference evidence="3" key="1">
    <citation type="journal article" date="2018" name="Nat. Microbiol.">
        <title>Leveraging single-cell genomics to expand the fungal tree of life.</title>
        <authorList>
            <person name="Ahrendt S.R."/>
            <person name="Quandt C.A."/>
            <person name="Ciobanu D."/>
            <person name="Clum A."/>
            <person name="Salamov A."/>
            <person name="Andreopoulos B."/>
            <person name="Cheng J.F."/>
            <person name="Woyke T."/>
            <person name="Pelin A."/>
            <person name="Henrissat B."/>
            <person name="Reynolds N.K."/>
            <person name="Benny G.L."/>
            <person name="Smith M.E."/>
            <person name="James T.Y."/>
            <person name="Grigoriev I.V."/>
        </authorList>
    </citation>
    <scope>NUCLEOTIDE SEQUENCE [LARGE SCALE GENOMIC DNA]</scope>
</reference>
<proteinExistence type="predicted"/>
<dbReference type="Pfam" id="PF23726">
    <property type="entry name" value="Beta-prop_RSE1_2nd"/>
    <property type="match status" value="1"/>
</dbReference>
<dbReference type="AlphaFoldDB" id="A0A4P9VY82"/>
<evidence type="ECO:0000259" key="1">
    <source>
        <dbReference type="Pfam" id="PF23726"/>
    </source>
</evidence>
<gene>
    <name evidence="2" type="ORF">BDK51DRAFT_33618</name>
</gene>
<name>A0A4P9VY82_9FUNG</name>
<dbReference type="EMBL" id="ML001443">
    <property type="protein sequence ID" value="RKO83270.1"/>
    <property type="molecule type" value="Genomic_DNA"/>
</dbReference>
<evidence type="ECO:0000313" key="2">
    <source>
        <dbReference type="EMBL" id="RKO83270.1"/>
    </source>
</evidence>
<dbReference type="InterPro" id="IPR058543">
    <property type="entry name" value="Beta-prop_RSE1/DDB1/CPSF1_2nd"/>
</dbReference>
<dbReference type="Proteomes" id="UP000269721">
    <property type="component" value="Unassembled WGS sequence"/>
</dbReference>
<sequence length="376" mass="41354">SSFVDATRVSHMRNGELEDIGEMSGFDTQTSTIVAGTLDTGGFLVQIHRAGIIIARPTVDDCTSSQGRGGPEVARWTLPQGYGITLAAMANERVVLSLARGNVVVLLKILSDEETRTASIVEIRRVNLDSEPSCIYYPVQPPRGQRDLLHRPVCIVGTYKPAILVLALDAEPLATLHEESLSSSSSLSAEGLNIPQSLQMLASPSQVLLLAASSRPTLSAPHVYNMGNVPMQLIPNLDARGDDAAHVIALSDRPWKIHFGRNGALDASPISFDQVSHAAPFRNDRDEEFYMFVTDRALHLARLDREKKNNVRAHRVTETPRRILHDKVTGRILVATVIKRGAATDSEIQVLDPDSWVSVLQFLPWRRNYELFNEAS</sequence>
<dbReference type="OrthoDB" id="20774at2759"/>
<feature type="domain" description="RSE1/DDB1/CPSF1 second beta-propeller" evidence="1">
    <location>
        <begin position="2"/>
        <end position="302"/>
    </location>
</feature>
<accession>A0A4P9VY82</accession>
<dbReference type="InterPro" id="IPR015943">
    <property type="entry name" value="WD40/YVTN_repeat-like_dom_sf"/>
</dbReference>
<dbReference type="InterPro" id="IPR050358">
    <property type="entry name" value="RSE1/DDB1/CFT1"/>
</dbReference>
<feature type="non-terminal residue" evidence="2">
    <location>
        <position position="1"/>
    </location>
</feature>
<evidence type="ECO:0000313" key="3">
    <source>
        <dbReference type="Proteomes" id="UP000269721"/>
    </source>
</evidence>
<organism evidence="2 3">
    <name type="scientific">Blyttiomyces helicus</name>
    <dbReference type="NCBI Taxonomy" id="388810"/>
    <lineage>
        <taxon>Eukaryota</taxon>
        <taxon>Fungi</taxon>
        <taxon>Fungi incertae sedis</taxon>
        <taxon>Chytridiomycota</taxon>
        <taxon>Chytridiomycota incertae sedis</taxon>
        <taxon>Chytridiomycetes</taxon>
        <taxon>Chytridiomycetes incertae sedis</taxon>
        <taxon>Blyttiomyces</taxon>
    </lineage>
</organism>